<reference evidence="1 2" key="1">
    <citation type="submission" date="2019-05" db="EMBL/GenBank/DDBJ databases">
        <title>Emergence of the Ug99 lineage of the wheat stem rust pathogen through somatic hybridization.</title>
        <authorList>
            <person name="Li F."/>
            <person name="Upadhyaya N.M."/>
            <person name="Sperschneider J."/>
            <person name="Matny O."/>
            <person name="Nguyen-Phuc H."/>
            <person name="Mago R."/>
            <person name="Raley C."/>
            <person name="Miller M.E."/>
            <person name="Silverstein K.A.T."/>
            <person name="Henningsen E."/>
            <person name="Hirsch C.D."/>
            <person name="Visser B."/>
            <person name="Pretorius Z.A."/>
            <person name="Steffenson B.J."/>
            <person name="Schwessinger B."/>
            <person name="Dodds P.N."/>
            <person name="Figueroa M."/>
        </authorList>
    </citation>
    <scope>NUCLEOTIDE SEQUENCE [LARGE SCALE GENOMIC DNA]</scope>
    <source>
        <strain evidence="1 2">Ug99</strain>
    </source>
</reference>
<gene>
    <name evidence="1" type="ORF">PGTUg99_035924</name>
</gene>
<organism evidence="1 2">
    <name type="scientific">Puccinia graminis f. sp. tritici</name>
    <dbReference type="NCBI Taxonomy" id="56615"/>
    <lineage>
        <taxon>Eukaryota</taxon>
        <taxon>Fungi</taxon>
        <taxon>Dikarya</taxon>
        <taxon>Basidiomycota</taxon>
        <taxon>Pucciniomycotina</taxon>
        <taxon>Pucciniomycetes</taxon>
        <taxon>Pucciniales</taxon>
        <taxon>Pucciniaceae</taxon>
        <taxon>Puccinia</taxon>
    </lineage>
</organism>
<protein>
    <submittedName>
        <fullName evidence="1">Uncharacterized protein</fullName>
    </submittedName>
</protein>
<sequence length="115" mass="12788">MNGGISQLHFGDPNLQAVCGVFRTRPNMERASEKTHTRRGRCRPVLTGSSFLTLIKSLASPYSQSALSLVRAGEKGTLVLRLRTSPSLPHFNRAVMYVPFVIGKFRTWYDVTGYG</sequence>
<dbReference type="AlphaFoldDB" id="A0A5B0SMK5"/>
<evidence type="ECO:0000313" key="2">
    <source>
        <dbReference type="Proteomes" id="UP000325313"/>
    </source>
</evidence>
<dbReference type="Proteomes" id="UP000325313">
    <property type="component" value="Unassembled WGS sequence"/>
</dbReference>
<accession>A0A5B0SMK5</accession>
<dbReference type="EMBL" id="VDEP01000001">
    <property type="protein sequence ID" value="KAA1139100.1"/>
    <property type="molecule type" value="Genomic_DNA"/>
</dbReference>
<name>A0A5B0SMK5_PUCGR</name>
<proteinExistence type="predicted"/>
<evidence type="ECO:0000313" key="1">
    <source>
        <dbReference type="EMBL" id="KAA1139100.1"/>
    </source>
</evidence>
<comment type="caution">
    <text evidence="1">The sequence shown here is derived from an EMBL/GenBank/DDBJ whole genome shotgun (WGS) entry which is preliminary data.</text>
</comment>